<dbReference type="Gene3D" id="2.115.10.20">
    <property type="entry name" value="Glycosyl hydrolase domain, family 43"/>
    <property type="match status" value="1"/>
</dbReference>
<dbReference type="OrthoDB" id="9776657at2"/>
<reference evidence="5 6" key="1">
    <citation type="submission" date="2019-01" db="EMBL/GenBank/DDBJ databases">
        <title>Nocardioides guangzhouensis sp. nov., an actinobacterium isolated from soil.</title>
        <authorList>
            <person name="Fu Y."/>
            <person name="Cai Y."/>
            <person name="Lin Z."/>
            <person name="Chen P."/>
        </authorList>
    </citation>
    <scope>NUCLEOTIDE SEQUENCE [LARGE SCALE GENOMIC DNA]</scope>
    <source>
        <strain evidence="5 6">NBRC 105384</strain>
    </source>
</reference>
<organism evidence="5 6">
    <name type="scientific">Nocardioides iriomotensis</name>
    <dbReference type="NCBI Taxonomy" id="715784"/>
    <lineage>
        <taxon>Bacteria</taxon>
        <taxon>Bacillati</taxon>
        <taxon>Actinomycetota</taxon>
        <taxon>Actinomycetes</taxon>
        <taxon>Propionibacteriales</taxon>
        <taxon>Nocardioidaceae</taxon>
        <taxon>Nocardioides</taxon>
    </lineage>
</organism>
<dbReference type="Proteomes" id="UP000291189">
    <property type="component" value="Unassembled WGS sequence"/>
</dbReference>
<evidence type="ECO:0000313" key="5">
    <source>
        <dbReference type="EMBL" id="RYU12361.1"/>
    </source>
</evidence>
<keyword evidence="1" id="KW-0328">Glycosyltransferase</keyword>
<dbReference type="RefSeq" id="WP_129987164.1">
    <property type="nucleotide sequence ID" value="NZ_SDPU01000021.1"/>
</dbReference>
<accession>A0A4Q5J4E2</accession>
<dbReference type="Pfam" id="PF04041">
    <property type="entry name" value="Glyco_hydro_130"/>
    <property type="match status" value="1"/>
</dbReference>
<dbReference type="GO" id="GO:0016757">
    <property type="term" value="F:glycosyltransferase activity"/>
    <property type="evidence" value="ECO:0007669"/>
    <property type="project" value="UniProtKB-KW"/>
</dbReference>
<dbReference type="PANTHER" id="PTHR34106">
    <property type="entry name" value="GLYCOSIDASE"/>
    <property type="match status" value="1"/>
</dbReference>
<keyword evidence="6" id="KW-1185">Reference proteome</keyword>
<dbReference type="PIRSF" id="PIRSF016202">
    <property type="entry name" value="PH1107"/>
    <property type="match status" value="1"/>
</dbReference>
<evidence type="ECO:0000256" key="4">
    <source>
        <dbReference type="SAM" id="MobiDB-lite"/>
    </source>
</evidence>
<name>A0A4Q5J4E2_9ACTN</name>
<comment type="similarity">
    <text evidence="3">Belongs to the glycosyl hydrolase 130 family.</text>
</comment>
<sequence length="324" mass="36064">MSAHQHAHAEFPLGPFRPYEQNPIMSPQGDGWESGSVYNPAAIVKDGQVVLLYRAHADDIVSHVGYATSDDGIHFERRPEPVLSPSEDYDRFGCEDPRVTEVDGTYYLTYTGWDRTSALLCLATSTDLVTWEKHGPMFPDFNTFLPQGNGQDAPWSKAGGILPVPIDGRYLMYFGEGSIWYAWSDDLIHWKPCSNDEPLMVPTGPGTFGEFLVEVGPQPIVTNNGLILLLHNAAVKNDDGTVRYTCGQLLFDPADPTRILAQMNRPWLEPTTHEDTHGLVSNVTFVEGLVHFKDTWFAYYGQSDSTLGVATYRVGDRYSDLAGR</sequence>
<evidence type="ECO:0000256" key="2">
    <source>
        <dbReference type="ARBA" id="ARBA00022679"/>
    </source>
</evidence>
<evidence type="ECO:0000256" key="1">
    <source>
        <dbReference type="ARBA" id="ARBA00022676"/>
    </source>
</evidence>
<dbReference type="PANTHER" id="PTHR34106:SF5">
    <property type="entry name" value="GLYCOSIDASE"/>
    <property type="match status" value="1"/>
</dbReference>
<dbReference type="EMBL" id="SDPU01000021">
    <property type="protein sequence ID" value="RYU12361.1"/>
    <property type="molecule type" value="Genomic_DNA"/>
</dbReference>
<gene>
    <name evidence="5" type="ORF">ETU37_10140</name>
</gene>
<dbReference type="InterPro" id="IPR023296">
    <property type="entry name" value="Glyco_hydro_beta-prop_sf"/>
</dbReference>
<dbReference type="SUPFAM" id="SSF75005">
    <property type="entry name" value="Arabinanase/levansucrase/invertase"/>
    <property type="match status" value="1"/>
</dbReference>
<keyword evidence="2" id="KW-0808">Transferase</keyword>
<comment type="caution">
    <text evidence="5">The sequence shown here is derived from an EMBL/GenBank/DDBJ whole genome shotgun (WGS) entry which is preliminary data.</text>
</comment>
<evidence type="ECO:0000256" key="3">
    <source>
        <dbReference type="ARBA" id="ARBA00024356"/>
    </source>
</evidence>
<proteinExistence type="inferred from homology"/>
<dbReference type="CDD" id="cd18610">
    <property type="entry name" value="GH130_BT3780-like"/>
    <property type="match status" value="1"/>
</dbReference>
<dbReference type="AlphaFoldDB" id="A0A4Q5J4E2"/>
<protein>
    <submittedName>
        <fullName evidence="5">Glycosylase</fullName>
    </submittedName>
</protein>
<dbReference type="InterPro" id="IPR007184">
    <property type="entry name" value="Mannoside_phosphorylase"/>
</dbReference>
<feature type="region of interest" description="Disordered" evidence="4">
    <location>
        <begin position="1"/>
        <end position="31"/>
    </location>
</feature>
<evidence type="ECO:0000313" key="6">
    <source>
        <dbReference type="Proteomes" id="UP000291189"/>
    </source>
</evidence>